<evidence type="ECO:0008006" key="3">
    <source>
        <dbReference type="Google" id="ProtNLM"/>
    </source>
</evidence>
<evidence type="ECO:0000313" key="1">
    <source>
        <dbReference type="EMBL" id="AVW91342.1"/>
    </source>
</evidence>
<accession>A0A2R4M2Q6</accession>
<name>A0A2R4M2Q6_9RHOB</name>
<organism evidence="1 2">
    <name type="scientific">Celeribacter baekdonensis</name>
    <dbReference type="NCBI Taxonomy" id="875171"/>
    <lineage>
        <taxon>Bacteria</taxon>
        <taxon>Pseudomonadati</taxon>
        <taxon>Pseudomonadota</taxon>
        <taxon>Alphaproteobacteria</taxon>
        <taxon>Rhodobacterales</taxon>
        <taxon>Roseobacteraceae</taxon>
        <taxon>Celeribacter</taxon>
    </lineage>
</organism>
<dbReference type="RefSeq" id="WP_107719788.1">
    <property type="nucleotide sequence ID" value="NZ_CP028475.1"/>
</dbReference>
<dbReference type="KEGG" id="cbak:DA792_09830"/>
<dbReference type="AlphaFoldDB" id="A0A2R4M2Q6"/>
<proteinExistence type="predicted"/>
<dbReference type="Proteomes" id="UP000241447">
    <property type="component" value="Chromosome"/>
</dbReference>
<sequence>MSVLDEVRDIARKTTKKTKVRKEAAKRKPQIAIGEIDGVIGWGTRRNPLSRSNRSYKSGMIIRTRMNDMEPSLALNDSEIEEAFKIDALLQPNVVGVECQPLTIPLPSKTEKKSRRSHSFDVRITLEDGKVYLAYVKAQRSLRSSSSVATISEIVANTPANLCHRVVVISDVSFSRNYRDNNRRILMCHEMPNAEADRRICELINTEASPLRISALIEKSGLAKSDAWQAILRMIGAGMVGTERDAVIDYPSLIWRPE</sequence>
<dbReference type="EMBL" id="CP028475">
    <property type="protein sequence ID" value="AVW91342.1"/>
    <property type="molecule type" value="Genomic_DNA"/>
</dbReference>
<protein>
    <recommendedName>
        <fullName evidence="3">TnsA endonuclease N terminal</fullName>
    </recommendedName>
</protein>
<gene>
    <name evidence="1" type="ORF">DA792_09830</name>
</gene>
<reference evidence="1 2" key="1">
    <citation type="submission" date="2018-03" db="EMBL/GenBank/DDBJ databases">
        <title>The Complete Genome of Celeribacter baekdonensis strain LH4, a Thiosulfate-Oxidizing Alphaproteobacterium Isolated from Gulf of Mexico Continental Slope Sediments.</title>
        <authorList>
            <person name="Flood B.E."/>
            <person name="Bailey J.V."/>
            <person name="Leprich D."/>
        </authorList>
    </citation>
    <scope>NUCLEOTIDE SEQUENCE [LARGE SCALE GENOMIC DNA]</scope>
    <source>
        <strain evidence="1 2">LH4</strain>
    </source>
</reference>
<dbReference type="OrthoDB" id="7724038at2"/>
<evidence type="ECO:0000313" key="2">
    <source>
        <dbReference type="Proteomes" id="UP000241447"/>
    </source>
</evidence>